<dbReference type="PROSITE" id="PS00162">
    <property type="entry name" value="ALPHA_CA_1"/>
    <property type="match status" value="1"/>
</dbReference>
<dbReference type="SMART" id="SM01057">
    <property type="entry name" value="Carb_anhydrase"/>
    <property type="match status" value="1"/>
</dbReference>
<dbReference type="InterPro" id="IPR036398">
    <property type="entry name" value="CA_dom_sf"/>
</dbReference>
<keyword evidence="5 8" id="KW-0862">Zinc</keyword>
<comment type="function">
    <text evidence="1 8">Reversible hydration of carbon dioxide.</text>
</comment>
<reference evidence="9" key="1">
    <citation type="submission" date="2022-03" db="EMBL/GenBank/DDBJ databases">
        <authorList>
            <person name="Martin C."/>
        </authorList>
    </citation>
    <scope>NUCLEOTIDE SEQUENCE</scope>
</reference>
<dbReference type="AlphaFoldDB" id="A0A8J1TVG5"/>
<evidence type="ECO:0000256" key="3">
    <source>
        <dbReference type="ARBA" id="ARBA00012925"/>
    </source>
</evidence>
<evidence type="ECO:0000256" key="8">
    <source>
        <dbReference type="RuleBase" id="RU367011"/>
    </source>
</evidence>
<dbReference type="SUPFAM" id="SSF53850">
    <property type="entry name" value="Periplasmic binding protein-like II"/>
    <property type="match status" value="1"/>
</dbReference>
<evidence type="ECO:0000256" key="5">
    <source>
        <dbReference type="ARBA" id="ARBA00022833"/>
    </source>
</evidence>
<evidence type="ECO:0000313" key="9">
    <source>
        <dbReference type="EMBL" id="CAH1779621.1"/>
    </source>
</evidence>
<dbReference type="EC" id="4.2.1.1" evidence="3 8"/>
<comment type="catalytic activity">
    <reaction evidence="7 8">
        <text>hydrogencarbonate + H(+) = CO2 + H2O</text>
        <dbReference type="Rhea" id="RHEA:10748"/>
        <dbReference type="ChEBI" id="CHEBI:15377"/>
        <dbReference type="ChEBI" id="CHEBI:15378"/>
        <dbReference type="ChEBI" id="CHEBI:16526"/>
        <dbReference type="ChEBI" id="CHEBI:17544"/>
        <dbReference type="EC" id="4.2.1.1"/>
    </reaction>
</comment>
<evidence type="ECO:0000256" key="1">
    <source>
        <dbReference type="ARBA" id="ARBA00002904"/>
    </source>
</evidence>
<name>A0A8J1TVG5_OWEFU</name>
<comment type="similarity">
    <text evidence="2 8">Belongs to the alpha-carbonic anhydrase family.</text>
</comment>
<dbReference type="InterPro" id="IPR023561">
    <property type="entry name" value="Carbonic_anhydrase_a-class"/>
</dbReference>
<dbReference type="Pfam" id="PF00194">
    <property type="entry name" value="Carb_anhydrase"/>
    <property type="match status" value="1"/>
</dbReference>
<evidence type="ECO:0000313" key="10">
    <source>
        <dbReference type="Proteomes" id="UP000749559"/>
    </source>
</evidence>
<dbReference type="GO" id="GO:0004089">
    <property type="term" value="F:carbonate dehydratase activity"/>
    <property type="evidence" value="ECO:0007669"/>
    <property type="project" value="UniProtKB-UniRule"/>
</dbReference>
<dbReference type="PANTHER" id="PTHR18952">
    <property type="entry name" value="CARBONIC ANHYDRASE"/>
    <property type="match status" value="1"/>
</dbReference>
<proteinExistence type="inferred from homology"/>
<keyword evidence="4 8" id="KW-0479">Metal-binding</keyword>
<sequence length="503" mass="56615">MAARMQDGHRKITLGTGQTAVKTQGKMYKTLLLVMFVVGSMASTPTQTTCTPPLARPLVLKDIPQQYRERTWLFALEGNWEPYSYLDQNTQQAKGLLQKLIYEACSRCDMKCNTVYIGDNIQLCYNTRNHTSEGLFNDYFDGCVGWAPTALRKNVLAFSSPLLKAPSSRLYTRQTTQITRPDQVVPGEIVGFREFWYMDKLCARQHILPDLKDEDVRGSNGFQDLLQQLVQKDIDLALLPDGYEGTEDLVAVGEPFDCAEAPLSLMHRKDIDLSWFGKCVKDLYEVDLYLTNWPWGEQRCGDLPTDGRQSPINIDNTKSKCMESEAISIPTTTCNGVQLNNKGGYTGAKLQLENCGFSIYGGGLVGVYSILQAHFHWGKTTEEGSEHTLNGRKYPMEMHIVTKMASGTSECAELAVLGFFFEISTEYNPAWSAITARLKEIKYAGHHIVLDKVNLGELITGVDTSQYYRYFGSLTTEPFSEIVIWTVFMQLLRTIITESKNSN</sequence>
<evidence type="ECO:0000256" key="7">
    <source>
        <dbReference type="ARBA" id="ARBA00048348"/>
    </source>
</evidence>
<comment type="cofactor">
    <cofactor evidence="8">
        <name>Zn(2+)</name>
        <dbReference type="ChEBI" id="CHEBI:29105"/>
    </cofactor>
</comment>
<dbReference type="GO" id="GO:0005886">
    <property type="term" value="C:plasma membrane"/>
    <property type="evidence" value="ECO:0007669"/>
    <property type="project" value="TreeGrafter"/>
</dbReference>
<accession>A0A8J1TVG5</accession>
<dbReference type="CDD" id="cd00326">
    <property type="entry name" value="alpha_CA"/>
    <property type="match status" value="1"/>
</dbReference>
<dbReference type="PANTHER" id="PTHR18952:SF265">
    <property type="entry name" value="CARBONIC ANHYDRASE"/>
    <property type="match status" value="1"/>
</dbReference>
<dbReference type="Gene3D" id="3.10.200.10">
    <property type="entry name" value="Alpha carbonic anhydrase"/>
    <property type="match status" value="1"/>
</dbReference>
<organism evidence="9 10">
    <name type="scientific">Owenia fusiformis</name>
    <name type="common">Polychaete worm</name>
    <dbReference type="NCBI Taxonomy" id="6347"/>
    <lineage>
        <taxon>Eukaryota</taxon>
        <taxon>Metazoa</taxon>
        <taxon>Spiralia</taxon>
        <taxon>Lophotrochozoa</taxon>
        <taxon>Annelida</taxon>
        <taxon>Polychaeta</taxon>
        <taxon>Sedentaria</taxon>
        <taxon>Canalipalpata</taxon>
        <taxon>Sabellida</taxon>
        <taxon>Oweniida</taxon>
        <taxon>Oweniidae</taxon>
        <taxon>Owenia</taxon>
    </lineage>
</organism>
<comment type="caution">
    <text evidence="9">The sequence shown here is derived from an EMBL/GenBank/DDBJ whole genome shotgun (WGS) entry which is preliminary data.</text>
</comment>
<dbReference type="EMBL" id="CAIIXF020000003">
    <property type="protein sequence ID" value="CAH1779621.1"/>
    <property type="molecule type" value="Genomic_DNA"/>
</dbReference>
<dbReference type="InterPro" id="IPR018338">
    <property type="entry name" value="Carbonic_anhydrase_a-class_CS"/>
</dbReference>
<dbReference type="Gene3D" id="3.40.190.10">
    <property type="entry name" value="Periplasmic binding protein-like II"/>
    <property type="match status" value="1"/>
</dbReference>
<keyword evidence="6 8" id="KW-0456">Lyase</keyword>
<gene>
    <name evidence="9" type="ORF">OFUS_LOCUS6417</name>
</gene>
<dbReference type="SUPFAM" id="SSF51069">
    <property type="entry name" value="Carbonic anhydrase"/>
    <property type="match status" value="1"/>
</dbReference>
<dbReference type="OrthoDB" id="429145at2759"/>
<dbReference type="InterPro" id="IPR001148">
    <property type="entry name" value="CA_dom"/>
</dbReference>
<dbReference type="PROSITE" id="PS51144">
    <property type="entry name" value="ALPHA_CA_2"/>
    <property type="match status" value="1"/>
</dbReference>
<evidence type="ECO:0000256" key="2">
    <source>
        <dbReference type="ARBA" id="ARBA00010718"/>
    </source>
</evidence>
<dbReference type="GO" id="GO:0008270">
    <property type="term" value="F:zinc ion binding"/>
    <property type="evidence" value="ECO:0007669"/>
    <property type="project" value="UniProtKB-UniRule"/>
</dbReference>
<dbReference type="Proteomes" id="UP000749559">
    <property type="component" value="Unassembled WGS sequence"/>
</dbReference>
<evidence type="ECO:0000256" key="4">
    <source>
        <dbReference type="ARBA" id="ARBA00022723"/>
    </source>
</evidence>
<keyword evidence="10" id="KW-1185">Reference proteome</keyword>
<protein>
    <recommendedName>
        <fullName evidence="3 8">Carbonic anhydrase</fullName>
        <ecNumber evidence="3 8">4.2.1.1</ecNumber>
    </recommendedName>
</protein>
<evidence type="ECO:0000256" key="6">
    <source>
        <dbReference type="ARBA" id="ARBA00023239"/>
    </source>
</evidence>